<sequence length="286" mass="32255">MKVLVTGATGQLGYDVLKELKKRSIDAVGIGSKDCDITIQKAVFQMIENIMPNVIIHCAGYTAVDKAEDEVDKCNLINAEGTRNLALACNKYDITLLYISTDYVFSGDGIEPWQAEAERNPVSQYGKSKYQGEVAVEELLDKYFIVRVSWLYGINGKNFVKSMLKLADTQNSIKVVSDQIGSPTYTIDVAKILVDMIQTNKYGKYNVSNEGFCSWYEFAQEIFEYTSKTIEIIPITSEEYGAKAKRPFNSRMDSSKLVENGFESLPEWKNALKRFLKEYNGKQPLI</sequence>
<dbReference type="InterPro" id="IPR005913">
    <property type="entry name" value="dTDP_dehydrorham_reduct"/>
</dbReference>
<dbReference type="Pfam" id="PF04321">
    <property type="entry name" value="RmlD_sub_bind"/>
    <property type="match status" value="1"/>
</dbReference>
<evidence type="ECO:0000313" key="5">
    <source>
        <dbReference type="Proteomes" id="UP000515703"/>
    </source>
</evidence>
<dbReference type="GO" id="GO:0008831">
    <property type="term" value="F:dTDP-4-dehydrorhamnose reductase activity"/>
    <property type="evidence" value="ECO:0007669"/>
    <property type="project" value="UniProtKB-EC"/>
</dbReference>
<proteinExistence type="inferred from homology"/>
<comment type="function">
    <text evidence="2">Catalyzes the reduction of dTDP-6-deoxy-L-lyxo-4-hexulose to yield dTDP-L-rhamnose.</text>
</comment>
<dbReference type="CDD" id="cd05254">
    <property type="entry name" value="dTDP_HR_like_SDR_e"/>
    <property type="match status" value="1"/>
</dbReference>
<dbReference type="PANTHER" id="PTHR10491:SF4">
    <property type="entry name" value="METHIONINE ADENOSYLTRANSFERASE 2 SUBUNIT BETA"/>
    <property type="match status" value="1"/>
</dbReference>
<evidence type="ECO:0000313" key="4">
    <source>
        <dbReference type="EMBL" id="BCK01881.1"/>
    </source>
</evidence>
<evidence type="ECO:0000259" key="3">
    <source>
        <dbReference type="Pfam" id="PF04321"/>
    </source>
</evidence>
<evidence type="ECO:0000256" key="1">
    <source>
        <dbReference type="ARBA" id="ARBA00010944"/>
    </source>
</evidence>
<keyword evidence="5" id="KW-1185">Reference proteome</keyword>
<keyword evidence="2" id="KW-0521">NADP</keyword>
<dbReference type="InterPro" id="IPR036291">
    <property type="entry name" value="NAD(P)-bd_dom_sf"/>
</dbReference>
<dbReference type="InterPro" id="IPR029903">
    <property type="entry name" value="RmlD-like-bd"/>
</dbReference>
<dbReference type="Proteomes" id="UP000515703">
    <property type="component" value="Chromosome"/>
</dbReference>
<dbReference type="NCBIfam" id="TIGR01214">
    <property type="entry name" value="rmlD"/>
    <property type="match status" value="1"/>
</dbReference>
<dbReference type="KEGG" id="acht:bsdcttw_49210"/>
<dbReference type="GO" id="GO:0005829">
    <property type="term" value="C:cytosol"/>
    <property type="evidence" value="ECO:0007669"/>
    <property type="project" value="TreeGrafter"/>
</dbReference>
<dbReference type="GO" id="GO:0019305">
    <property type="term" value="P:dTDP-rhamnose biosynthetic process"/>
    <property type="evidence" value="ECO:0007669"/>
    <property type="project" value="UniProtKB-UniPathway"/>
</dbReference>
<dbReference type="EC" id="1.1.1.133" evidence="2"/>
<accession>A0A7M3SBB3</accession>
<comment type="similarity">
    <text evidence="1 2">Belongs to the dTDP-4-dehydrorhamnose reductase family.</text>
</comment>
<keyword evidence="2" id="KW-0560">Oxidoreductase</keyword>
<comment type="pathway">
    <text evidence="2">Carbohydrate biosynthesis; dTDP-L-rhamnose biosynthesis.</text>
</comment>
<name>A0A7M3SBB3_9FIRM</name>
<dbReference type="EMBL" id="AP023368">
    <property type="protein sequence ID" value="BCK01881.1"/>
    <property type="molecule type" value="Genomic_DNA"/>
</dbReference>
<dbReference type="SUPFAM" id="SSF51735">
    <property type="entry name" value="NAD(P)-binding Rossmann-fold domains"/>
    <property type="match status" value="1"/>
</dbReference>
<dbReference type="PANTHER" id="PTHR10491">
    <property type="entry name" value="DTDP-4-DEHYDRORHAMNOSE REDUCTASE"/>
    <property type="match status" value="1"/>
</dbReference>
<feature type="domain" description="RmlD-like substrate binding" evidence="3">
    <location>
        <begin position="1"/>
        <end position="279"/>
    </location>
</feature>
<organism evidence="4 5">
    <name type="scientific">Anaerocolumna chitinilytica</name>
    <dbReference type="NCBI Taxonomy" id="1727145"/>
    <lineage>
        <taxon>Bacteria</taxon>
        <taxon>Bacillati</taxon>
        <taxon>Bacillota</taxon>
        <taxon>Clostridia</taxon>
        <taxon>Lachnospirales</taxon>
        <taxon>Lachnospiraceae</taxon>
        <taxon>Anaerocolumna</taxon>
    </lineage>
</organism>
<gene>
    <name evidence="4" type="ORF">bsdcttw_49210</name>
</gene>
<dbReference type="AlphaFoldDB" id="A0A7M3SBB3"/>
<dbReference type="UniPathway" id="UPA00124"/>
<dbReference type="Gene3D" id="3.90.25.10">
    <property type="entry name" value="UDP-galactose 4-epimerase, domain 1"/>
    <property type="match status" value="1"/>
</dbReference>
<protein>
    <recommendedName>
        <fullName evidence="2">dTDP-4-dehydrorhamnose reductase</fullName>
        <ecNumber evidence="2">1.1.1.133</ecNumber>
    </recommendedName>
</protein>
<dbReference type="RefSeq" id="WP_185257402.1">
    <property type="nucleotide sequence ID" value="NZ_AP023368.1"/>
</dbReference>
<reference evidence="4 5" key="1">
    <citation type="submission" date="2020-08" db="EMBL/GenBank/DDBJ databases">
        <title>Draft genome sequencing of an Anaerocolumna strain isolated from anoxic soil subjected to BSD treatment.</title>
        <authorList>
            <person name="Uek A."/>
            <person name="Tonouchi A."/>
        </authorList>
    </citation>
    <scope>NUCLEOTIDE SEQUENCE [LARGE SCALE GENOMIC DNA]</scope>
    <source>
        <strain evidence="4 5">CTTW</strain>
    </source>
</reference>
<evidence type="ECO:0000256" key="2">
    <source>
        <dbReference type="RuleBase" id="RU364082"/>
    </source>
</evidence>
<dbReference type="Gene3D" id="3.40.50.720">
    <property type="entry name" value="NAD(P)-binding Rossmann-like Domain"/>
    <property type="match status" value="1"/>
</dbReference>
<reference evidence="4 5" key="2">
    <citation type="submission" date="2020-08" db="EMBL/GenBank/DDBJ databases">
        <authorList>
            <person name="Ueki A."/>
            <person name="Tonouchi A."/>
        </authorList>
    </citation>
    <scope>NUCLEOTIDE SEQUENCE [LARGE SCALE GENOMIC DNA]</scope>
    <source>
        <strain evidence="4 5">CTTW</strain>
    </source>
</reference>